<dbReference type="EMBL" id="JADNYM010000009">
    <property type="protein sequence ID" value="MBG0739507.1"/>
    <property type="molecule type" value="Genomic_DNA"/>
</dbReference>
<dbReference type="EC" id="1.3.98.5" evidence="8 9"/>
<dbReference type="NCBIfam" id="NF042928">
    <property type="entry name" value="HemQ_actino"/>
    <property type="match status" value="1"/>
</dbReference>
<dbReference type="AlphaFoldDB" id="A0A931CJ15"/>
<name>A0A931CJ15_9MICC</name>
<evidence type="ECO:0000256" key="3">
    <source>
        <dbReference type="ARBA" id="ARBA00022723"/>
    </source>
</evidence>
<evidence type="ECO:0000313" key="11">
    <source>
        <dbReference type="EMBL" id="MBG0739507.1"/>
    </source>
</evidence>
<feature type="region of interest" description="Disordered" evidence="10">
    <location>
        <begin position="1"/>
        <end position="35"/>
    </location>
</feature>
<evidence type="ECO:0000256" key="6">
    <source>
        <dbReference type="ARBA" id="ARBA00030236"/>
    </source>
</evidence>
<evidence type="ECO:0000256" key="10">
    <source>
        <dbReference type="SAM" id="MobiDB-lite"/>
    </source>
</evidence>
<keyword evidence="12" id="KW-1185">Reference proteome</keyword>
<keyword evidence="2 9" id="KW-0349">Heme</keyword>
<keyword evidence="3 9" id="KW-0479">Metal-binding</keyword>
<comment type="function">
    <text evidence="9">Involved in coproporphyrin-dependent heme b biosynthesis. Catalyzes the decarboxylation of Fe-coproporphyrin III (coproheme) to heme b (protoheme IX), the last step of the pathway. The reaction occurs in a stepwise manner with a three-propionate intermediate.</text>
</comment>
<evidence type="ECO:0000256" key="4">
    <source>
        <dbReference type="ARBA" id="ARBA00023004"/>
    </source>
</evidence>
<comment type="catalytic activity">
    <reaction evidence="7">
        <text>Fe-coproporphyrin III + 2 H2O2 + 2 H(+) = heme b + 2 CO2 + 4 H2O</text>
        <dbReference type="Rhea" id="RHEA:56516"/>
        <dbReference type="ChEBI" id="CHEBI:15377"/>
        <dbReference type="ChEBI" id="CHEBI:15378"/>
        <dbReference type="ChEBI" id="CHEBI:16240"/>
        <dbReference type="ChEBI" id="CHEBI:16526"/>
        <dbReference type="ChEBI" id="CHEBI:60344"/>
        <dbReference type="ChEBI" id="CHEBI:68438"/>
        <dbReference type="EC" id="1.3.98.5"/>
    </reaction>
    <physiologicalReaction direction="left-to-right" evidence="7">
        <dbReference type="Rhea" id="RHEA:56517"/>
    </physiologicalReaction>
</comment>
<dbReference type="GO" id="GO:0046872">
    <property type="term" value="F:metal ion binding"/>
    <property type="evidence" value="ECO:0007669"/>
    <property type="project" value="UniProtKB-KW"/>
</dbReference>
<dbReference type="InterPro" id="IPR011008">
    <property type="entry name" value="Dimeric_a/b-barrel"/>
</dbReference>
<evidence type="ECO:0000256" key="7">
    <source>
        <dbReference type="ARBA" id="ARBA00049896"/>
    </source>
</evidence>
<keyword evidence="9" id="KW-0560">Oxidoreductase</keyword>
<dbReference type="Gene3D" id="3.30.70.1030">
    <property type="entry name" value="Apc35880, domain 1"/>
    <property type="match status" value="2"/>
</dbReference>
<comment type="cofactor">
    <cofactor evidence="9">
        <name>Fe-coproporphyrin III</name>
        <dbReference type="ChEBI" id="CHEBI:68438"/>
    </cofactor>
    <text evidence="9">Fe-coproporphyrin III acts as both substrate and redox cofactor.</text>
</comment>
<dbReference type="HAMAP" id="MF_02244">
    <property type="entry name" value="Coproheme_decarbox_2"/>
    <property type="match status" value="1"/>
</dbReference>
<feature type="compositionally biased region" description="Polar residues" evidence="10">
    <location>
        <begin position="1"/>
        <end position="11"/>
    </location>
</feature>
<dbReference type="Proteomes" id="UP000655366">
    <property type="component" value="Unassembled WGS sequence"/>
</dbReference>
<dbReference type="GO" id="GO:0020037">
    <property type="term" value="F:heme binding"/>
    <property type="evidence" value="ECO:0007669"/>
    <property type="project" value="InterPro"/>
</dbReference>
<feature type="active site" evidence="9">
    <location>
        <position position="153"/>
    </location>
</feature>
<sequence>MSHTFAESVTKTSEASPSTDSSTEPSSPETTPPSAPFTLWTVFKRVGLPSAGSEQRVAAFEELVAGFAGQNITLRGAYDVSAMRSDADVMIWLIGPTADGLQHAVRDIRRSDLFTGTEIAWSAMGVHREAEFAKNHAPSYMSNTEPKDWVCVYPFVRSYEWYILPPEERGKMLRHHGMLGRDFPGVLSNTVSSFALGDWEWILGLEADDVLELVDLMRHLRSTEARLHVREEIPFYTGRRIGAAEIAEVLR</sequence>
<dbReference type="SUPFAM" id="SSF54909">
    <property type="entry name" value="Dimeric alpha+beta barrel"/>
    <property type="match status" value="1"/>
</dbReference>
<comment type="caution">
    <text evidence="11">The sequence shown here is derived from an EMBL/GenBank/DDBJ whole genome shotgun (WGS) entry which is preliminary data.</text>
</comment>
<evidence type="ECO:0000256" key="1">
    <source>
        <dbReference type="ARBA" id="ARBA00014413"/>
    </source>
</evidence>
<evidence type="ECO:0000256" key="5">
    <source>
        <dbReference type="ARBA" id="ARBA00029882"/>
    </source>
</evidence>
<dbReference type="Pfam" id="PF06778">
    <property type="entry name" value="Chlor_dismutase"/>
    <property type="match status" value="1"/>
</dbReference>
<evidence type="ECO:0000256" key="8">
    <source>
        <dbReference type="ARBA" id="ARBA00050019"/>
    </source>
</evidence>
<organism evidence="11 12">
    <name type="scientific">Arthrobacter terrae</name>
    <dbReference type="NCBI Taxonomy" id="2935737"/>
    <lineage>
        <taxon>Bacteria</taxon>
        <taxon>Bacillati</taxon>
        <taxon>Actinomycetota</taxon>
        <taxon>Actinomycetes</taxon>
        <taxon>Micrococcales</taxon>
        <taxon>Micrococcaceae</taxon>
        <taxon>Arthrobacter</taxon>
    </lineage>
</organism>
<keyword evidence="9" id="KW-0350">Heme biosynthesis</keyword>
<dbReference type="PANTHER" id="PTHR36843">
    <property type="entry name" value="HEME-DEPENDENT PEROXIDASE YWFI-RELATED"/>
    <property type="match status" value="1"/>
</dbReference>
<dbReference type="GO" id="GO:0016634">
    <property type="term" value="F:oxidoreductase activity, acting on the CH-CH group of donors, oxygen as acceptor"/>
    <property type="evidence" value="ECO:0007669"/>
    <property type="project" value="UniProtKB-UniRule"/>
</dbReference>
<comment type="pathway">
    <text evidence="9">Porphyrin-containing compound metabolism; protoheme biosynthesis.</text>
</comment>
<evidence type="ECO:0000256" key="2">
    <source>
        <dbReference type="ARBA" id="ARBA00022617"/>
    </source>
</evidence>
<gene>
    <name evidence="9" type="primary">chdC</name>
    <name evidence="11" type="ORF">IV500_08920</name>
</gene>
<dbReference type="PANTHER" id="PTHR36843:SF1">
    <property type="entry name" value="COPROHEME DECARBOXYLASE"/>
    <property type="match status" value="1"/>
</dbReference>
<accession>A0A931CJ15</accession>
<comment type="catalytic activity">
    <reaction evidence="9">
        <text>Fe-coproporphyrin III + H2O2 + H(+) = harderoheme III + CO2 + 2 H2O</text>
        <dbReference type="Rhea" id="RHEA:57940"/>
        <dbReference type="ChEBI" id="CHEBI:15377"/>
        <dbReference type="ChEBI" id="CHEBI:15378"/>
        <dbReference type="ChEBI" id="CHEBI:16240"/>
        <dbReference type="ChEBI" id="CHEBI:16526"/>
        <dbReference type="ChEBI" id="CHEBI:68438"/>
        <dbReference type="ChEBI" id="CHEBI:142463"/>
    </reaction>
</comment>
<comment type="similarity">
    <text evidence="9">Belongs to the ChdC family. Type 2 subfamily.</text>
</comment>
<keyword evidence="4 9" id="KW-0408">Iron</keyword>
<dbReference type="RefSeq" id="WP_196396441.1">
    <property type="nucleotide sequence ID" value="NZ_JADNYM010000009.1"/>
</dbReference>
<comment type="catalytic activity">
    <reaction evidence="9">
        <text>harderoheme III + H2O2 + H(+) = heme b + CO2 + 2 H2O</text>
        <dbReference type="Rhea" id="RHEA:57944"/>
        <dbReference type="ChEBI" id="CHEBI:15377"/>
        <dbReference type="ChEBI" id="CHEBI:15378"/>
        <dbReference type="ChEBI" id="CHEBI:16240"/>
        <dbReference type="ChEBI" id="CHEBI:16526"/>
        <dbReference type="ChEBI" id="CHEBI:60344"/>
        <dbReference type="ChEBI" id="CHEBI:142463"/>
    </reaction>
</comment>
<feature type="binding site" description="axial binding residue" evidence="9">
    <location>
        <position position="176"/>
    </location>
    <ligand>
        <name>Fe-coproporphyrin III</name>
        <dbReference type="ChEBI" id="CHEBI:68438"/>
    </ligand>
    <ligandPart>
        <name>Fe</name>
        <dbReference type="ChEBI" id="CHEBI:18248"/>
    </ligandPart>
</feature>
<dbReference type="InterPro" id="IPR010644">
    <property type="entry name" value="ChdC/CLD"/>
</dbReference>
<evidence type="ECO:0000256" key="9">
    <source>
        <dbReference type="HAMAP-Rule" id="MF_02244"/>
    </source>
</evidence>
<dbReference type="GO" id="GO:0006785">
    <property type="term" value="P:heme B biosynthetic process"/>
    <property type="evidence" value="ECO:0007669"/>
    <property type="project" value="UniProtKB-UniRule"/>
</dbReference>
<evidence type="ECO:0000313" key="12">
    <source>
        <dbReference type="Proteomes" id="UP000655366"/>
    </source>
</evidence>
<proteinExistence type="inferred from homology"/>
<feature type="compositionally biased region" description="Low complexity" evidence="10">
    <location>
        <begin position="12"/>
        <end position="29"/>
    </location>
</feature>
<reference evidence="11 12" key="1">
    <citation type="submission" date="2020-11" db="EMBL/GenBank/DDBJ databases">
        <title>Arthrobacter antarcticus sp. nov., isolated from Antarctic Soil.</title>
        <authorList>
            <person name="Li J."/>
        </authorList>
    </citation>
    <scope>NUCLEOTIDE SEQUENCE [LARGE SCALE GENOMIC DNA]</scope>
    <source>
        <strain evidence="11 12">Z1-20</strain>
    </source>
</reference>
<protein>
    <recommendedName>
        <fullName evidence="1 9">Coproheme decarboxylase</fullName>
        <ecNumber evidence="8 9">1.3.98.5</ecNumber>
    </recommendedName>
    <alternativeName>
        <fullName evidence="5 9">Coproheme III oxidative decarboxylase</fullName>
    </alternativeName>
    <alternativeName>
        <fullName evidence="6 9">Hydrogen peroxide-dependent heme synthase</fullName>
    </alternativeName>
</protein>